<gene>
    <name evidence="2" type="ORF">EZS28_014727</name>
</gene>
<feature type="transmembrane region" description="Helical" evidence="1">
    <location>
        <begin position="161"/>
        <end position="182"/>
    </location>
</feature>
<evidence type="ECO:0000313" key="2">
    <source>
        <dbReference type="EMBL" id="KAA6389748.1"/>
    </source>
</evidence>
<dbReference type="EMBL" id="SNRW01003473">
    <property type="protein sequence ID" value="KAA6389748.1"/>
    <property type="molecule type" value="Genomic_DNA"/>
</dbReference>
<accession>A0A5J4W4I2</accession>
<dbReference type="Proteomes" id="UP000324800">
    <property type="component" value="Unassembled WGS sequence"/>
</dbReference>
<organism evidence="2 3">
    <name type="scientific">Streblomastix strix</name>
    <dbReference type="NCBI Taxonomy" id="222440"/>
    <lineage>
        <taxon>Eukaryota</taxon>
        <taxon>Metamonada</taxon>
        <taxon>Preaxostyla</taxon>
        <taxon>Oxymonadida</taxon>
        <taxon>Streblomastigidae</taxon>
        <taxon>Streblomastix</taxon>
    </lineage>
</organism>
<feature type="transmembrane region" description="Helical" evidence="1">
    <location>
        <begin position="83"/>
        <end position="106"/>
    </location>
</feature>
<feature type="transmembrane region" description="Helical" evidence="1">
    <location>
        <begin position="30"/>
        <end position="51"/>
    </location>
</feature>
<sequence>MQGDTFSKVDEILFSFFFPLYEQRKKQNELWHIFMIVWQIVQMTAMSLYSVDIQTNQVSRVASIVGYLDGSQLSLIIGKYLPYVNIGIFVLEIAMIGMMFAACLLYRYIIASQPWNNILQIVSAVIAIINLIVFFIMSIILNIAIYNHNPKNGGLLSCPNGVFASLQNILLFGNIFIVRMLYGWPFWRGVVNVGVSILVRTTTQSLKLIQLLPTDDSESRGERGTQKEMVLIPSMMTGDPKKHNYRTHAREHLIIRQRLTILGDQLHVETDGGASKMIARRNTIRLYDVHFSNADLAYATIIPGSEKTQVGGVNDTIS</sequence>
<name>A0A5J4W4I2_9EUKA</name>
<keyword evidence="1" id="KW-0472">Membrane</keyword>
<keyword evidence="1" id="KW-1133">Transmembrane helix</keyword>
<protein>
    <submittedName>
        <fullName evidence="2">Uncharacterized protein</fullName>
    </submittedName>
</protein>
<comment type="caution">
    <text evidence="2">The sequence shown here is derived from an EMBL/GenBank/DDBJ whole genome shotgun (WGS) entry which is preliminary data.</text>
</comment>
<feature type="transmembrane region" description="Helical" evidence="1">
    <location>
        <begin position="118"/>
        <end position="141"/>
    </location>
</feature>
<evidence type="ECO:0000256" key="1">
    <source>
        <dbReference type="SAM" id="Phobius"/>
    </source>
</evidence>
<keyword evidence="1" id="KW-0812">Transmembrane</keyword>
<dbReference type="AlphaFoldDB" id="A0A5J4W4I2"/>
<evidence type="ECO:0000313" key="3">
    <source>
        <dbReference type="Proteomes" id="UP000324800"/>
    </source>
</evidence>
<proteinExistence type="predicted"/>
<reference evidence="2 3" key="1">
    <citation type="submission" date="2019-03" db="EMBL/GenBank/DDBJ databases">
        <title>Single cell metagenomics reveals metabolic interactions within the superorganism composed of flagellate Streblomastix strix and complex community of Bacteroidetes bacteria on its surface.</title>
        <authorList>
            <person name="Treitli S.C."/>
            <person name="Kolisko M."/>
            <person name="Husnik F."/>
            <person name="Keeling P."/>
            <person name="Hampl V."/>
        </authorList>
    </citation>
    <scope>NUCLEOTIDE SEQUENCE [LARGE SCALE GENOMIC DNA]</scope>
    <source>
        <strain evidence="2">ST1C</strain>
    </source>
</reference>